<dbReference type="SUPFAM" id="SSF47336">
    <property type="entry name" value="ACP-like"/>
    <property type="match status" value="1"/>
</dbReference>
<dbReference type="RefSeq" id="WP_111408774.1">
    <property type="nucleotide sequence ID" value="NZ_QKXH01000002.1"/>
</dbReference>
<dbReference type="AlphaFoldDB" id="A0A2W7TXA1"/>
<evidence type="ECO:0000259" key="3">
    <source>
        <dbReference type="PROSITE" id="PS50075"/>
    </source>
</evidence>
<dbReference type="GO" id="GO:0000036">
    <property type="term" value="F:acyl carrier activity"/>
    <property type="evidence" value="ECO:0007669"/>
    <property type="project" value="TreeGrafter"/>
</dbReference>
<protein>
    <submittedName>
        <fullName evidence="4">Acyl carrier protein</fullName>
    </submittedName>
</protein>
<dbReference type="Proteomes" id="UP000249177">
    <property type="component" value="Unassembled WGS sequence"/>
</dbReference>
<gene>
    <name evidence="4" type="ORF">DOS84_03745</name>
</gene>
<dbReference type="PANTHER" id="PTHR20863">
    <property type="entry name" value="ACYL CARRIER PROTEIN"/>
    <property type="match status" value="1"/>
</dbReference>
<keyword evidence="1" id="KW-0596">Phosphopantetheine</keyword>
<keyword evidence="5" id="KW-1185">Reference proteome</keyword>
<dbReference type="InterPro" id="IPR036736">
    <property type="entry name" value="ACP-like_sf"/>
</dbReference>
<accession>A0A2W7TXA1</accession>
<keyword evidence="2" id="KW-0597">Phosphoprotein</keyword>
<comment type="caution">
    <text evidence="4">The sequence shown here is derived from an EMBL/GenBank/DDBJ whole genome shotgun (WGS) entry which is preliminary data.</text>
</comment>
<dbReference type="Pfam" id="PF00550">
    <property type="entry name" value="PP-binding"/>
    <property type="match status" value="1"/>
</dbReference>
<dbReference type="EMBL" id="QKXH01000002">
    <property type="protein sequence ID" value="PZX94678.1"/>
    <property type="molecule type" value="Genomic_DNA"/>
</dbReference>
<evidence type="ECO:0000256" key="2">
    <source>
        <dbReference type="ARBA" id="ARBA00022553"/>
    </source>
</evidence>
<feature type="domain" description="Carrier" evidence="3">
    <location>
        <begin position="1"/>
        <end position="80"/>
    </location>
</feature>
<dbReference type="Gene3D" id="1.10.1200.10">
    <property type="entry name" value="ACP-like"/>
    <property type="match status" value="1"/>
</dbReference>
<dbReference type="InterPro" id="IPR009081">
    <property type="entry name" value="PP-bd_ACP"/>
</dbReference>
<dbReference type="PROSITE" id="PS50075">
    <property type="entry name" value="CARRIER"/>
    <property type="match status" value="1"/>
</dbReference>
<dbReference type="OrthoDB" id="9810922at2"/>
<evidence type="ECO:0000313" key="4">
    <source>
        <dbReference type="EMBL" id="PZX94678.1"/>
    </source>
</evidence>
<evidence type="ECO:0000313" key="5">
    <source>
        <dbReference type="Proteomes" id="UP000249177"/>
    </source>
</evidence>
<organism evidence="4 5">
    <name type="scientific">Flavobacterium aquariorum</name>
    <dbReference type="NCBI Taxonomy" id="2217670"/>
    <lineage>
        <taxon>Bacteria</taxon>
        <taxon>Pseudomonadati</taxon>
        <taxon>Bacteroidota</taxon>
        <taxon>Flavobacteriia</taxon>
        <taxon>Flavobacteriales</taxon>
        <taxon>Flavobacteriaceae</taxon>
        <taxon>Flavobacterium</taxon>
    </lineage>
</organism>
<reference evidence="4 5" key="1">
    <citation type="submission" date="2018-06" db="EMBL/GenBank/DDBJ databases">
        <title>Flavobacterium sp IMCC34762, genome.</title>
        <authorList>
            <person name="Joung Y."/>
            <person name="Cho J."/>
            <person name="Song J."/>
        </authorList>
    </citation>
    <scope>NUCLEOTIDE SEQUENCE [LARGE SCALE GENOMIC DNA]</scope>
    <source>
        <strain evidence="4 5">IMCC34762</strain>
    </source>
</reference>
<dbReference type="PANTHER" id="PTHR20863:SF76">
    <property type="entry name" value="CARRIER DOMAIN-CONTAINING PROTEIN"/>
    <property type="match status" value="1"/>
</dbReference>
<sequence length="82" mass="9252">MNEDEIKKNIFQLLKKIAPDTEPSALKPEENIRETLGIDSFDALQFIIAISEKLGIEIPEKDYGKTNTLNDLVGYIKNKMGV</sequence>
<evidence type="ECO:0000256" key="1">
    <source>
        <dbReference type="ARBA" id="ARBA00022450"/>
    </source>
</evidence>
<dbReference type="InterPro" id="IPR003231">
    <property type="entry name" value="ACP"/>
</dbReference>
<name>A0A2W7TXA1_9FLAO</name>
<dbReference type="GO" id="GO:0000035">
    <property type="term" value="F:acyl binding"/>
    <property type="evidence" value="ECO:0007669"/>
    <property type="project" value="TreeGrafter"/>
</dbReference>
<proteinExistence type="predicted"/>